<dbReference type="CDD" id="cd11648">
    <property type="entry name" value="RsmI"/>
    <property type="match status" value="1"/>
</dbReference>
<dbReference type="HOGENOM" id="CLU_044779_1_0_14"/>
<dbReference type="InterPro" id="IPR014776">
    <property type="entry name" value="4pyrrole_Mease_sub2"/>
</dbReference>
<keyword evidence="4 7" id="KW-0808">Transferase</keyword>
<dbReference type="PANTHER" id="PTHR46111:SF1">
    <property type="entry name" value="RIBOSOMAL RNA SMALL SUBUNIT METHYLTRANSFERASE I"/>
    <property type="match status" value="1"/>
</dbReference>
<evidence type="ECO:0000256" key="3">
    <source>
        <dbReference type="ARBA" id="ARBA00022603"/>
    </source>
</evidence>
<evidence type="ECO:0000259" key="6">
    <source>
        <dbReference type="Pfam" id="PF00590"/>
    </source>
</evidence>
<dbReference type="Gene3D" id="3.30.950.10">
    <property type="entry name" value="Methyltransferase, Cobalt-precorrin-4 Transmethylase, Domain 2"/>
    <property type="match status" value="1"/>
</dbReference>
<dbReference type="Proteomes" id="UP000019267">
    <property type="component" value="Chromosome"/>
</dbReference>
<name>W6A6M2_9MOLU</name>
<keyword evidence="1" id="KW-0963">Cytoplasm</keyword>
<keyword evidence="2" id="KW-0698">rRNA processing</keyword>
<dbReference type="InterPro" id="IPR000878">
    <property type="entry name" value="4pyrrol_Mease"/>
</dbReference>
<evidence type="ECO:0000256" key="1">
    <source>
        <dbReference type="ARBA" id="ARBA00022490"/>
    </source>
</evidence>
<reference evidence="7 8" key="1">
    <citation type="journal article" date="2014" name="Genome Biol. Evol.">
        <title>Molecular evolution of the substrate utilization strategies and putative virulence factors in mosquito-associated Spiroplasma species.</title>
        <authorList>
            <person name="Chang T.H."/>
            <person name="Lo W.S."/>
            <person name="Ku C."/>
            <person name="Chen L.L."/>
            <person name="Kuo C.H."/>
        </authorList>
    </citation>
    <scope>NUCLEOTIDE SEQUENCE [LARGE SCALE GENOMIC DNA]</scope>
    <source>
        <strain evidence="7">AES-1</strain>
    </source>
</reference>
<dbReference type="GO" id="GO:0032259">
    <property type="term" value="P:methylation"/>
    <property type="evidence" value="ECO:0007669"/>
    <property type="project" value="UniProtKB-KW"/>
</dbReference>
<dbReference type="PIRSF" id="PIRSF005917">
    <property type="entry name" value="MTase_YraL"/>
    <property type="match status" value="1"/>
</dbReference>
<dbReference type="InterPro" id="IPR014777">
    <property type="entry name" value="4pyrrole_Mease_sub1"/>
</dbReference>
<organism evidence="7 8">
    <name type="scientific">Spiroplasma culicicola AES-1</name>
    <dbReference type="NCBI Taxonomy" id="1276246"/>
    <lineage>
        <taxon>Bacteria</taxon>
        <taxon>Bacillati</taxon>
        <taxon>Mycoplasmatota</taxon>
        <taxon>Mollicutes</taxon>
        <taxon>Entomoplasmatales</taxon>
        <taxon>Spiroplasmataceae</taxon>
        <taxon>Spiroplasma</taxon>
    </lineage>
</organism>
<evidence type="ECO:0000256" key="2">
    <source>
        <dbReference type="ARBA" id="ARBA00022552"/>
    </source>
</evidence>
<keyword evidence="8" id="KW-1185">Reference proteome</keyword>
<dbReference type="SUPFAM" id="SSF53790">
    <property type="entry name" value="Tetrapyrrole methylase"/>
    <property type="match status" value="1"/>
</dbReference>
<dbReference type="InterPro" id="IPR035996">
    <property type="entry name" value="4pyrrol_Methylase_sf"/>
</dbReference>
<feature type="domain" description="Tetrapyrrole methylase" evidence="6">
    <location>
        <begin position="16"/>
        <end position="217"/>
    </location>
</feature>
<dbReference type="PATRIC" id="fig|1276246.3.peg.279"/>
<dbReference type="eggNOG" id="COG0313">
    <property type="taxonomic scope" value="Bacteria"/>
</dbReference>
<dbReference type="STRING" id="1276246.SCULI_v1c02800"/>
<dbReference type="PROSITE" id="PS01296">
    <property type="entry name" value="RSMI"/>
    <property type="match status" value="1"/>
</dbReference>
<keyword evidence="5" id="KW-0949">S-adenosyl-L-methionine</keyword>
<evidence type="ECO:0000256" key="5">
    <source>
        <dbReference type="ARBA" id="ARBA00022691"/>
    </source>
</evidence>
<dbReference type="GO" id="GO:0008168">
    <property type="term" value="F:methyltransferase activity"/>
    <property type="evidence" value="ECO:0007669"/>
    <property type="project" value="UniProtKB-KW"/>
</dbReference>
<dbReference type="GO" id="GO:0006364">
    <property type="term" value="P:rRNA processing"/>
    <property type="evidence" value="ECO:0007669"/>
    <property type="project" value="UniProtKB-KW"/>
</dbReference>
<sequence>MIKLQVKNSFKDNYPKLYVIGTPIGNLNDISPRVIESFNDVAKIYCEDTRDSKKLVDHLKIIKPLYALHKFNEVESSQQLILDLQNGLNIALISDAGVPCISDPGSKVIEQIYQHTNQFNIVPVNCGPAYIHAIVASGFVSNSNLFLGFLDKKPEQIKNQLSKFANTDCIVSFHESVHRVKNTINLLNNFLDKNTLVSLSREITKVNEQHIRGAIFEIFEYINSKDFIEKGEFVICIESNYKLKDSSIDKEIDYIALINQLIEQGISKKEAIKQISKKYGLNKAELYNNFHKK</sequence>
<dbReference type="AlphaFoldDB" id="W6A6M2"/>
<proteinExistence type="predicted"/>
<dbReference type="Pfam" id="PF00590">
    <property type="entry name" value="TP_methylase"/>
    <property type="match status" value="1"/>
</dbReference>
<dbReference type="KEGG" id="scq:SCULI_v1c02800"/>
<dbReference type="Gene3D" id="3.40.1010.10">
    <property type="entry name" value="Cobalt-precorrin-4 Transmethylase, Domain 1"/>
    <property type="match status" value="1"/>
</dbReference>
<dbReference type="InterPro" id="IPR008189">
    <property type="entry name" value="rRNA_ssu_MeTfrase_I"/>
</dbReference>
<dbReference type="EMBL" id="CP006681">
    <property type="protein sequence ID" value="AHI52621.1"/>
    <property type="molecule type" value="Genomic_DNA"/>
</dbReference>
<evidence type="ECO:0000313" key="7">
    <source>
        <dbReference type="EMBL" id="AHI52621.1"/>
    </source>
</evidence>
<dbReference type="InterPro" id="IPR018063">
    <property type="entry name" value="SAM_MeTrfase_RsmI_CS"/>
</dbReference>
<evidence type="ECO:0000313" key="8">
    <source>
        <dbReference type="Proteomes" id="UP000019267"/>
    </source>
</evidence>
<keyword evidence="3 7" id="KW-0489">Methyltransferase</keyword>
<dbReference type="OrthoDB" id="9809084at2"/>
<evidence type="ECO:0000256" key="4">
    <source>
        <dbReference type="ARBA" id="ARBA00022679"/>
    </source>
</evidence>
<gene>
    <name evidence="7" type="primary">yabC</name>
    <name evidence="7" type="ORF">SCULI_v1c02800</name>
</gene>
<dbReference type="RefSeq" id="WP_084656538.1">
    <property type="nucleotide sequence ID" value="NZ_CP006681.1"/>
</dbReference>
<dbReference type="NCBIfam" id="TIGR00096">
    <property type="entry name" value="16S rRNA (cytidine(1402)-2'-O)-methyltransferase"/>
    <property type="match status" value="1"/>
</dbReference>
<dbReference type="PANTHER" id="PTHR46111">
    <property type="entry name" value="RIBOSOMAL RNA SMALL SUBUNIT METHYLTRANSFERASE I"/>
    <property type="match status" value="1"/>
</dbReference>
<protein>
    <submittedName>
        <fullName evidence="7">Methyltransferase</fullName>
    </submittedName>
</protein>
<accession>W6A6M2</accession>